<accession>A0A916YKM7</accession>
<evidence type="ECO:0000256" key="2">
    <source>
        <dbReference type="ARBA" id="ARBA00022598"/>
    </source>
</evidence>
<dbReference type="InterPro" id="IPR020845">
    <property type="entry name" value="AMP-binding_CS"/>
</dbReference>
<dbReference type="InterPro" id="IPR000873">
    <property type="entry name" value="AMP-dep_synth/lig_dom"/>
</dbReference>
<dbReference type="GO" id="GO:0016878">
    <property type="term" value="F:acid-thiol ligase activity"/>
    <property type="evidence" value="ECO:0007669"/>
    <property type="project" value="UniProtKB-ARBA"/>
</dbReference>
<name>A0A916YKM7_9BACL</name>
<dbReference type="SUPFAM" id="SSF56801">
    <property type="entry name" value="Acetyl-CoA synthetase-like"/>
    <property type="match status" value="1"/>
</dbReference>
<feature type="domain" description="AMP-binding enzyme C-terminal" evidence="4">
    <location>
        <begin position="431"/>
        <end position="506"/>
    </location>
</feature>
<reference evidence="5" key="2">
    <citation type="submission" date="2020-09" db="EMBL/GenBank/DDBJ databases">
        <authorList>
            <person name="Sun Q."/>
            <person name="Zhou Y."/>
        </authorList>
    </citation>
    <scope>NUCLEOTIDE SEQUENCE</scope>
    <source>
        <strain evidence="5">CGMCC 1.15178</strain>
    </source>
</reference>
<reference evidence="5" key="1">
    <citation type="journal article" date="2014" name="Int. J. Syst. Evol. Microbiol.">
        <title>Complete genome sequence of Corynebacterium casei LMG S-19264T (=DSM 44701T), isolated from a smear-ripened cheese.</title>
        <authorList>
            <consortium name="US DOE Joint Genome Institute (JGI-PGF)"/>
            <person name="Walter F."/>
            <person name="Albersmeier A."/>
            <person name="Kalinowski J."/>
            <person name="Ruckert C."/>
        </authorList>
    </citation>
    <scope>NUCLEOTIDE SEQUENCE</scope>
    <source>
        <strain evidence="5">CGMCC 1.15178</strain>
    </source>
</reference>
<evidence type="ECO:0000313" key="5">
    <source>
        <dbReference type="EMBL" id="GGD49757.1"/>
    </source>
</evidence>
<dbReference type="InterPro" id="IPR042099">
    <property type="entry name" value="ANL_N_sf"/>
</dbReference>
<dbReference type="InterPro" id="IPR025110">
    <property type="entry name" value="AMP-bd_C"/>
</dbReference>
<dbReference type="Gene3D" id="3.40.50.12780">
    <property type="entry name" value="N-terminal domain of ligase-like"/>
    <property type="match status" value="1"/>
</dbReference>
<evidence type="ECO:0000313" key="6">
    <source>
        <dbReference type="Proteomes" id="UP000612456"/>
    </source>
</evidence>
<organism evidence="5 6">
    <name type="scientific">Paenibacillus nasutitermitis</name>
    <dbReference type="NCBI Taxonomy" id="1652958"/>
    <lineage>
        <taxon>Bacteria</taxon>
        <taxon>Bacillati</taxon>
        <taxon>Bacillota</taxon>
        <taxon>Bacilli</taxon>
        <taxon>Bacillales</taxon>
        <taxon>Paenibacillaceae</taxon>
        <taxon>Paenibacillus</taxon>
    </lineage>
</organism>
<feature type="domain" description="AMP-dependent synthetase/ligase" evidence="3">
    <location>
        <begin position="15"/>
        <end position="381"/>
    </location>
</feature>
<sequence length="524" mass="58941">MDIIGKRTLPGLLKEKTTLHPDKPFILFEDNNEQIFTLNYKQFSEKVNRLSMVFLQHGVEKGDHVTLHLPNGLEFMMSWFALAHIGAVMVPTNILSTADEMDYVISHSKSVLLITEQIYLDKFNDSARNSPSLREILLARYEGDPFRNKSLHALMEEVKEEASSIQLESEDVAAMLYTSGTTSQPKGVLITHANYVYAGEVMSKSIRLSPDDRQLIVLPLFHGNAQYYSTMSALIVGGSIAITERFSASRYFKQAIRMKATVGSLFAAPIRMILGQVFDPDDRNHQLRLIWFAQVVTEAQLDLFEERYHTRLLQLYGMTEILGAPLMVPLDSAGKSVGIGRPTLGFQVKVVNEDSQEVPPGEVGQLIVNGVPGRSLMKGYFNNPAATQETIQDGWLYTGDNVRMDQEGCFSFVDRKKDMIKRSGENVSANEIEKVISDHPAVSDCVAIGISDEIRDESIKVYVVLRANEEVSEEDIISYCKIRLSKFKVPEYVEFIAELPRTSVGKIQKHLIRKCHEEGMKQHG</sequence>
<dbReference type="EMBL" id="BMHP01000001">
    <property type="protein sequence ID" value="GGD49757.1"/>
    <property type="molecule type" value="Genomic_DNA"/>
</dbReference>
<protein>
    <submittedName>
        <fullName evidence="5">Crotonobetaine/carnitine-CoA ligase</fullName>
    </submittedName>
</protein>
<dbReference type="InterPro" id="IPR045851">
    <property type="entry name" value="AMP-bd_C_sf"/>
</dbReference>
<dbReference type="Gene3D" id="3.30.300.30">
    <property type="match status" value="1"/>
</dbReference>
<dbReference type="Proteomes" id="UP000612456">
    <property type="component" value="Unassembled WGS sequence"/>
</dbReference>
<dbReference type="Pfam" id="PF13193">
    <property type="entry name" value="AMP-binding_C"/>
    <property type="match status" value="1"/>
</dbReference>
<dbReference type="FunFam" id="3.30.300.30:FF:000008">
    <property type="entry name" value="2,3-dihydroxybenzoate-AMP ligase"/>
    <property type="match status" value="1"/>
</dbReference>
<proteinExistence type="inferred from homology"/>
<dbReference type="PANTHER" id="PTHR43767">
    <property type="entry name" value="LONG-CHAIN-FATTY-ACID--COA LIGASE"/>
    <property type="match status" value="1"/>
</dbReference>
<keyword evidence="6" id="KW-1185">Reference proteome</keyword>
<dbReference type="PANTHER" id="PTHR43767:SF1">
    <property type="entry name" value="NONRIBOSOMAL PEPTIDE SYNTHASE PES1 (EUROFUNG)-RELATED"/>
    <property type="match status" value="1"/>
</dbReference>
<dbReference type="RefSeq" id="WP_188988638.1">
    <property type="nucleotide sequence ID" value="NZ_BMHP01000001.1"/>
</dbReference>
<evidence type="ECO:0000259" key="3">
    <source>
        <dbReference type="Pfam" id="PF00501"/>
    </source>
</evidence>
<dbReference type="InterPro" id="IPR050237">
    <property type="entry name" value="ATP-dep_AMP-bd_enzyme"/>
</dbReference>
<evidence type="ECO:0000259" key="4">
    <source>
        <dbReference type="Pfam" id="PF13193"/>
    </source>
</evidence>
<dbReference type="Pfam" id="PF00501">
    <property type="entry name" value="AMP-binding"/>
    <property type="match status" value="1"/>
</dbReference>
<dbReference type="AlphaFoldDB" id="A0A916YKM7"/>
<keyword evidence="2 5" id="KW-0436">Ligase</keyword>
<comment type="caution">
    <text evidence="5">The sequence shown here is derived from an EMBL/GenBank/DDBJ whole genome shotgun (WGS) entry which is preliminary data.</text>
</comment>
<evidence type="ECO:0000256" key="1">
    <source>
        <dbReference type="ARBA" id="ARBA00006432"/>
    </source>
</evidence>
<dbReference type="PROSITE" id="PS00455">
    <property type="entry name" value="AMP_BINDING"/>
    <property type="match status" value="1"/>
</dbReference>
<comment type="similarity">
    <text evidence="1">Belongs to the ATP-dependent AMP-binding enzyme family.</text>
</comment>
<gene>
    <name evidence="5" type="primary">caiC</name>
    <name evidence="5" type="ORF">GCM10010911_04100</name>
</gene>